<dbReference type="SUPFAM" id="SSF82693">
    <property type="entry name" value="Multidrug efflux transporter AcrB pore domain, PN1, PN2, PC1 and PC2 subdomains"/>
    <property type="match status" value="2"/>
</dbReference>
<reference evidence="1" key="1">
    <citation type="journal article" date="2014" name="Front. Microbiol.">
        <title>High frequency of phylogenetically diverse reductive dehalogenase-homologous genes in deep subseafloor sedimentary metagenomes.</title>
        <authorList>
            <person name="Kawai M."/>
            <person name="Futagami T."/>
            <person name="Toyoda A."/>
            <person name="Takaki Y."/>
            <person name="Nishi S."/>
            <person name="Hori S."/>
            <person name="Arai W."/>
            <person name="Tsubouchi T."/>
            <person name="Morono Y."/>
            <person name="Uchiyama I."/>
            <person name="Ito T."/>
            <person name="Fujiyama A."/>
            <person name="Inagaki F."/>
            <person name="Takami H."/>
        </authorList>
    </citation>
    <scope>NUCLEOTIDE SEQUENCE</scope>
    <source>
        <strain evidence="1">Expedition CK06-06</strain>
    </source>
</reference>
<feature type="non-terminal residue" evidence="1">
    <location>
        <position position="1"/>
    </location>
</feature>
<protein>
    <submittedName>
        <fullName evidence="1">Uncharacterized protein</fullName>
    </submittedName>
</protein>
<accession>X1P3R1</accession>
<dbReference type="AlphaFoldDB" id="X1P3R1"/>
<dbReference type="InterPro" id="IPR001036">
    <property type="entry name" value="Acrflvin-R"/>
</dbReference>
<organism evidence="1">
    <name type="scientific">marine sediment metagenome</name>
    <dbReference type="NCBI Taxonomy" id="412755"/>
    <lineage>
        <taxon>unclassified sequences</taxon>
        <taxon>metagenomes</taxon>
        <taxon>ecological metagenomes</taxon>
    </lineage>
</organism>
<dbReference type="Gene3D" id="3.30.70.1320">
    <property type="entry name" value="Multidrug efflux transporter AcrB pore domain like"/>
    <property type="match status" value="1"/>
</dbReference>
<dbReference type="GO" id="GO:0005886">
    <property type="term" value="C:plasma membrane"/>
    <property type="evidence" value="ECO:0007669"/>
    <property type="project" value="TreeGrafter"/>
</dbReference>
<sequence length="135" mass="14389">LYMSSQCTNDGTYVLTVTFEVGANLDDAQVQVQNRVNLALPTLPDVVKQTGVSVKKKSPNILLVVNLISPDNSKNLLYLSNYGTISVVDELKQISGVGDVTMFGQLDYSIRSTPTTCCSIGAATVSATTVELAPM</sequence>
<gene>
    <name evidence="1" type="ORF">S06H3_59646</name>
</gene>
<name>X1P3R1_9ZZZZ</name>
<dbReference type="PANTHER" id="PTHR32063:SF11">
    <property type="entry name" value="CATION OR DRUG EFFLUX SYSTEM PROTEIN"/>
    <property type="match status" value="1"/>
</dbReference>
<dbReference type="GO" id="GO:0042910">
    <property type="term" value="F:xenobiotic transmembrane transporter activity"/>
    <property type="evidence" value="ECO:0007669"/>
    <property type="project" value="TreeGrafter"/>
</dbReference>
<dbReference type="Pfam" id="PF00873">
    <property type="entry name" value="ACR_tran"/>
    <property type="match status" value="1"/>
</dbReference>
<dbReference type="EMBL" id="BARV01038784">
    <property type="protein sequence ID" value="GAI50947.1"/>
    <property type="molecule type" value="Genomic_DNA"/>
</dbReference>
<comment type="caution">
    <text evidence="1">The sequence shown here is derived from an EMBL/GenBank/DDBJ whole genome shotgun (WGS) entry which is preliminary data.</text>
</comment>
<dbReference type="PANTHER" id="PTHR32063">
    <property type="match status" value="1"/>
</dbReference>
<dbReference type="Gene3D" id="3.30.70.1430">
    <property type="entry name" value="Multidrug efflux transporter AcrB pore domain"/>
    <property type="match status" value="1"/>
</dbReference>
<evidence type="ECO:0000313" key="1">
    <source>
        <dbReference type="EMBL" id="GAI50947.1"/>
    </source>
</evidence>
<proteinExistence type="predicted"/>